<dbReference type="EnsemblPlants" id="Pp3c4_270V3.1">
    <property type="protein sequence ID" value="Pp3c4_270V3.1"/>
    <property type="gene ID" value="Pp3c4_270"/>
</dbReference>
<dbReference type="PROSITE" id="PS50090">
    <property type="entry name" value="MYB_LIKE"/>
    <property type="match status" value="1"/>
</dbReference>
<dbReference type="PaxDb" id="3218-PP1S267_80V6.1"/>
<feature type="domain" description="Myb-like" evidence="2">
    <location>
        <begin position="14"/>
        <end position="77"/>
    </location>
</feature>
<evidence type="ECO:0000256" key="1">
    <source>
        <dbReference type="SAM" id="MobiDB-lite"/>
    </source>
</evidence>
<dbReference type="Gramene" id="Pp3c4_270V3.6">
    <property type="protein sequence ID" value="Pp3c4_270V3.6"/>
    <property type="gene ID" value="Pp3c4_270"/>
</dbReference>
<dbReference type="EnsemblPlants" id="Pp3c4_270V3.7">
    <property type="protein sequence ID" value="Pp3c4_270V3.7"/>
    <property type="gene ID" value="Pp3c4_270"/>
</dbReference>
<gene>
    <name evidence="4" type="primary">LOC112281624</name>
    <name evidence="3" type="ORF">PHYPA_005573</name>
</gene>
<dbReference type="InterPro" id="IPR001005">
    <property type="entry name" value="SANT/Myb"/>
</dbReference>
<dbReference type="AlphaFoldDB" id="A9TMR2"/>
<dbReference type="HOGENOM" id="CLU_412464_0_0_1"/>
<keyword evidence="5" id="KW-1185">Reference proteome</keyword>
<dbReference type="Gene3D" id="1.10.10.60">
    <property type="entry name" value="Homeodomain-like"/>
    <property type="match status" value="1"/>
</dbReference>
<evidence type="ECO:0000313" key="5">
    <source>
        <dbReference type="Proteomes" id="UP000006727"/>
    </source>
</evidence>
<feature type="compositionally biased region" description="Low complexity" evidence="1">
    <location>
        <begin position="178"/>
        <end position="188"/>
    </location>
</feature>
<protein>
    <recommendedName>
        <fullName evidence="2">Myb-like domain-containing protein</fullName>
    </recommendedName>
</protein>
<sequence length="666" mass="72778">MEGGGEEEHAVGHRWTRSETVVLANALKAREDEAHDVASKSAVGTAGDKWENISKFCRSHGVTRSGAQCNSRWSKGLYLDYKKVRDWQRKEGLESYWKMKEKKRRELKLPGALDEEVFNILVSFLDPDLKQTGTPESEVDSDRPLHAISSALVVDKGVAEPQQTGPSVPAPGATPQHSGGSSDGVGSMSDFARLQARATSGESLQSLKYKIGAPPGADQKPSTSGQKRKRSSSASPVGAPASTDGRLESIDPLNIESVKPIHFNVPPPLDTPRFNELNVAQRSSTLHWDGPPNLASLETRLGAQSEAVWNRVRMLNEQVVEMVDISNQRLLAQMQSLFTQVRLQLQVISAQMQAHVHEATRSLQAELQAILQAHTEQFFNQMQAQYASGGSHSQGQAPPKDRSTQNGNCSGDKTPRQAVPDIQVDFSQLPVPLLEPVQIARDKERVVRPWTGEPHSPAPRTNRLLPHIFDVQKMESMTASKSSRLPPHISDVDRILRQQQGLPLPSSMPNWNQASFVISELDRVLGHKPGPLDIHMIPPAPGPSKCTYVVNEFDRSLRQRQIADVKMKAPLSPSSMGLNVASQGPPVWSQGPIHGDVLALLSVSGNPNQSIEQSSGQDVEPNRRHQPASSDTVDGDETEGSGQDVGASSQKMGANQRGWRSRKTTT</sequence>
<dbReference type="Gramene" id="Pp3c4_270V3.4">
    <property type="protein sequence ID" value="Pp3c4_270V3.4"/>
    <property type="gene ID" value="Pp3c4_270"/>
</dbReference>
<dbReference type="PANTHER" id="PTHR33492">
    <property type="entry name" value="OSJNBA0043A12.37 PROTEIN-RELATED"/>
    <property type="match status" value="1"/>
</dbReference>
<evidence type="ECO:0000259" key="2">
    <source>
        <dbReference type="PROSITE" id="PS50090"/>
    </source>
</evidence>
<dbReference type="OrthoDB" id="1865198at2759"/>
<dbReference type="Gramene" id="Pp3c4_270V3.1">
    <property type="protein sequence ID" value="Pp3c4_270V3.1"/>
    <property type="gene ID" value="Pp3c4_270"/>
</dbReference>
<reference evidence="4" key="3">
    <citation type="submission" date="2020-12" db="UniProtKB">
        <authorList>
            <consortium name="EnsemblPlants"/>
        </authorList>
    </citation>
    <scope>IDENTIFICATION</scope>
</reference>
<reference evidence="3 5" key="1">
    <citation type="journal article" date="2008" name="Science">
        <title>The Physcomitrella genome reveals evolutionary insights into the conquest of land by plants.</title>
        <authorList>
            <person name="Rensing S."/>
            <person name="Lang D."/>
            <person name="Zimmer A."/>
            <person name="Terry A."/>
            <person name="Salamov A."/>
            <person name="Shapiro H."/>
            <person name="Nishiyama T."/>
            <person name="Perroud P.-F."/>
            <person name="Lindquist E."/>
            <person name="Kamisugi Y."/>
            <person name="Tanahashi T."/>
            <person name="Sakakibara K."/>
            <person name="Fujita T."/>
            <person name="Oishi K."/>
            <person name="Shin-I T."/>
            <person name="Kuroki Y."/>
            <person name="Toyoda A."/>
            <person name="Suzuki Y."/>
            <person name="Hashimoto A."/>
            <person name="Yamaguchi K."/>
            <person name="Sugano A."/>
            <person name="Kohara Y."/>
            <person name="Fujiyama A."/>
            <person name="Anterola A."/>
            <person name="Aoki S."/>
            <person name="Ashton N."/>
            <person name="Barbazuk W.B."/>
            <person name="Barker E."/>
            <person name="Bennetzen J."/>
            <person name="Bezanilla M."/>
            <person name="Blankenship R."/>
            <person name="Cho S.H."/>
            <person name="Dutcher S."/>
            <person name="Estelle M."/>
            <person name="Fawcett J.A."/>
            <person name="Gundlach H."/>
            <person name="Hanada K."/>
            <person name="Heyl A."/>
            <person name="Hicks K.A."/>
            <person name="Hugh J."/>
            <person name="Lohr M."/>
            <person name="Mayer K."/>
            <person name="Melkozernov A."/>
            <person name="Murata T."/>
            <person name="Nelson D."/>
            <person name="Pils B."/>
            <person name="Prigge M."/>
            <person name="Reiss B."/>
            <person name="Renner T."/>
            <person name="Rombauts S."/>
            <person name="Rushton P."/>
            <person name="Sanderfoot A."/>
            <person name="Schween G."/>
            <person name="Shiu S.-H."/>
            <person name="Stueber K."/>
            <person name="Theodoulou F.L."/>
            <person name="Tu H."/>
            <person name="Van de Peer Y."/>
            <person name="Verrier P.J."/>
            <person name="Waters E."/>
            <person name="Wood A."/>
            <person name="Yang L."/>
            <person name="Cove D."/>
            <person name="Cuming A."/>
            <person name="Hasebe M."/>
            <person name="Lucas S."/>
            <person name="Mishler D.B."/>
            <person name="Reski R."/>
            <person name="Grigoriev I."/>
            <person name="Quatrano R.S."/>
            <person name="Boore J.L."/>
        </authorList>
    </citation>
    <scope>NUCLEOTIDE SEQUENCE [LARGE SCALE GENOMIC DNA]</scope>
    <source>
        <strain evidence="4 5">cv. Gransden 2004</strain>
    </source>
</reference>
<dbReference type="InterPro" id="IPR044822">
    <property type="entry name" value="Myb_DNA-bind_4"/>
</dbReference>
<organism evidence="3">
    <name type="scientific">Physcomitrium patens</name>
    <name type="common">Spreading-leaved earth moss</name>
    <name type="synonym">Physcomitrella patens</name>
    <dbReference type="NCBI Taxonomy" id="3218"/>
    <lineage>
        <taxon>Eukaryota</taxon>
        <taxon>Viridiplantae</taxon>
        <taxon>Streptophyta</taxon>
        <taxon>Embryophyta</taxon>
        <taxon>Bryophyta</taxon>
        <taxon>Bryophytina</taxon>
        <taxon>Bryopsida</taxon>
        <taxon>Funariidae</taxon>
        <taxon>Funariales</taxon>
        <taxon>Funariaceae</taxon>
        <taxon>Physcomitrium</taxon>
    </lineage>
</organism>
<dbReference type="PANTHER" id="PTHR33492:SF1">
    <property type="entry name" value="OS02G0516800 PROTEIN"/>
    <property type="match status" value="1"/>
</dbReference>
<evidence type="ECO:0000313" key="3">
    <source>
        <dbReference type="EMBL" id="PNR54680.1"/>
    </source>
</evidence>
<feature type="compositionally biased region" description="Polar residues" evidence="1">
    <location>
        <begin position="386"/>
        <end position="396"/>
    </location>
</feature>
<proteinExistence type="predicted"/>
<dbReference type="Gramene" id="Pp3c4_270V3.7">
    <property type="protein sequence ID" value="Pp3c4_270V3.7"/>
    <property type="gene ID" value="Pp3c4_270"/>
</dbReference>
<feature type="compositionally biased region" description="Low complexity" evidence="1">
    <location>
        <begin position="232"/>
        <end position="242"/>
    </location>
</feature>
<feature type="region of interest" description="Disordered" evidence="1">
    <location>
        <begin position="386"/>
        <end position="417"/>
    </location>
</feature>
<dbReference type="Proteomes" id="UP000006727">
    <property type="component" value="Chromosome 4"/>
</dbReference>
<name>A9TMR2_PHYPA</name>
<dbReference type="EnsemblPlants" id="Pp3c4_270V3.6">
    <property type="protein sequence ID" value="Pp3c4_270V3.6"/>
    <property type="gene ID" value="Pp3c4_270"/>
</dbReference>
<dbReference type="EnsemblPlants" id="Pp3c4_270V3.4">
    <property type="protein sequence ID" value="Pp3c4_270V3.4"/>
    <property type="gene ID" value="Pp3c4_270"/>
</dbReference>
<feature type="region of interest" description="Disordered" evidence="1">
    <location>
        <begin position="210"/>
        <end position="249"/>
    </location>
</feature>
<dbReference type="GeneID" id="112281624"/>
<evidence type="ECO:0000313" key="4">
    <source>
        <dbReference type="EnsemblPlants" id="Pp3c4_270V3.1"/>
    </source>
</evidence>
<feature type="region of interest" description="Disordered" evidence="1">
    <location>
        <begin position="606"/>
        <end position="666"/>
    </location>
</feature>
<dbReference type="KEGG" id="ppp:112281624"/>
<reference evidence="3 5" key="2">
    <citation type="journal article" date="2018" name="Plant J.">
        <title>The Physcomitrella patens chromosome-scale assembly reveals moss genome structure and evolution.</title>
        <authorList>
            <person name="Lang D."/>
            <person name="Ullrich K.K."/>
            <person name="Murat F."/>
            <person name="Fuchs J."/>
            <person name="Jenkins J."/>
            <person name="Haas F.B."/>
            <person name="Piednoel M."/>
            <person name="Gundlach H."/>
            <person name="Van Bel M."/>
            <person name="Meyberg R."/>
            <person name="Vives C."/>
            <person name="Morata J."/>
            <person name="Symeonidi A."/>
            <person name="Hiss M."/>
            <person name="Muchero W."/>
            <person name="Kamisugi Y."/>
            <person name="Saleh O."/>
            <person name="Blanc G."/>
            <person name="Decker E.L."/>
            <person name="van Gessel N."/>
            <person name="Grimwood J."/>
            <person name="Hayes R.D."/>
            <person name="Graham S.W."/>
            <person name="Gunter L.E."/>
            <person name="McDaniel S.F."/>
            <person name="Hoernstein S.N.W."/>
            <person name="Larsson A."/>
            <person name="Li F.W."/>
            <person name="Perroud P.F."/>
            <person name="Phillips J."/>
            <person name="Ranjan P."/>
            <person name="Rokshar D.S."/>
            <person name="Rothfels C.J."/>
            <person name="Schneider L."/>
            <person name="Shu S."/>
            <person name="Stevenson D.W."/>
            <person name="Thummler F."/>
            <person name="Tillich M."/>
            <person name="Villarreal Aguilar J.C."/>
            <person name="Widiez T."/>
            <person name="Wong G.K."/>
            <person name="Wymore A."/>
            <person name="Zhang Y."/>
            <person name="Zimmer A.D."/>
            <person name="Quatrano R.S."/>
            <person name="Mayer K.F.X."/>
            <person name="Goodstein D."/>
            <person name="Casacuberta J.M."/>
            <person name="Vandepoele K."/>
            <person name="Reski R."/>
            <person name="Cuming A.C."/>
            <person name="Tuskan G.A."/>
            <person name="Maumus F."/>
            <person name="Salse J."/>
            <person name="Schmutz J."/>
            <person name="Rensing S.A."/>
        </authorList>
    </citation>
    <scope>NUCLEOTIDE SEQUENCE [LARGE SCALE GENOMIC DNA]</scope>
    <source>
        <strain evidence="4 5">cv. Gransden 2004</strain>
    </source>
</reference>
<dbReference type="Pfam" id="PF13837">
    <property type="entry name" value="Myb_DNA-bind_4"/>
    <property type="match status" value="1"/>
</dbReference>
<accession>A9TMR2</accession>
<feature type="region of interest" description="Disordered" evidence="1">
    <location>
        <begin position="160"/>
        <end position="188"/>
    </location>
</feature>
<dbReference type="EMBL" id="ABEU02000004">
    <property type="protein sequence ID" value="PNR54680.1"/>
    <property type="molecule type" value="Genomic_DNA"/>
</dbReference>
<dbReference type="RefSeq" id="XP_024374103.1">
    <property type="nucleotide sequence ID" value="XM_024518335.2"/>
</dbReference>
<feature type="compositionally biased region" description="Polar residues" evidence="1">
    <location>
        <begin position="606"/>
        <end position="617"/>
    </location>
</feature>